<gene>
    <name evidence="5" type="ORF">DWV00_33535</name>
</gene>
<sequence>MNTNLSVQDLRKLAGGMQNNRLLTLSFPQDDAPYNILLVNRLEGEESLSRDFRFAIEILSDNAKLDPKDFVGKLISVQLLRNDGSFRYFNGYVFAFRLVKTDGGIAFYEADIGPWMRYLTLRKNNRLFLDQAIRGQTATIFGDYGTLPVWEWKVYEQDLQMTMACQFDEHDHNYVHRRWEHLGLTYWYEHTATEHKLIVSDPVRTEPAIDGSSAKIPYQSEAGSQEADGIASWSPVEQITSTHVAQSRTDFKEPELNARTGGLADARTDAWQGSGGQKLEWYEYSGAYGHRNTDDGSQQTSRRIEAIESIARQYEASGNNRFVMPGRWFQLTDHFGYSLSNNHYDDQYLITFAHHVATNNYLQGVGATATYSNRFACVSKRIRWRPMPGYNSVDTRILAPQTATVVGPEGESLYTDEHGRCLVQFHWDREGKYTTWMRVSSGWAGGSQGMSALPRIGSEVIVMWLDGNPDHPIVTGRVQNTAKLSAWQLPHQRALTGIRSRELVGDAGNLAGGRSNHLVFDDTANAIQTQLRSDHAASQLSLGSVTRIEDWQGRQDARGEGFELRTDAVGAIRSGQGMLVSTEARRGATSHLSDVSEPASRLAQAQELHDQLGTLAQKHQAQESGADQSVVADALQSQVTGIKGGAGSNGSGSFPELTEPHLLLAGAGGLQATTPATVHVSGGKHVALTAGQNVSVTAGKSLLVSVMQKVSLFAQNAGMKLFAAKGKVEIQAQSDNIELTAQKKV</sequence>
<feature type="domain" description="Putative type VI secretion system Rhs element associated Vgr" evidence="4">
    <location>
        <begin position="509"/>
        <end position="616"/>
    </location>
</feature>
<dbReference type="Gene3D" id="4.10.220.110">
    <property type="match status" value="1"/>
</dbReference>
<dbReference type="Pfam" id="PF13296">
    <property type="entry name" value="T6SS_Vgr"/>
    <property type="match status" value="1"/>
</dbReference>
<dbReference type="NCBIfam" id="TIGR01646">
    <property type="entry name" value="vgr_GE"/>
    <property type="match status" value="1"/>
</dbReference>
<comment type="caution">
    <text evidence="5">The sequence shown here is derived from an EMBL/GenBank/DDBJ whole genome shotgun (WGS) entry which is preliminary data.</text>
</comment>
<proteinExistence type="inferred from homology"/>
<dbReference type="InterPro" id="IPR017847">
    <property type="entry name" value="T6SS_RhsGE_Vgr_subset"/>
</dbReference>
<dbReference type="EMBL" id="QRGA01000041">
    <property type="protein sequence ID" value="RDU94525.1"/>
    <property type="molecule type" value="Genomic_DNA"/>
</dbReference>
<dbReference type="InterPro" id="IPR006533">
    <property type="entry name" value="T6SS_Vgr_RhsGE"/>
</dbReference>
<feature type="domain" description="DUF2345" evidence="3">
    <location>
        <begin position="650"/>
        <end position="745"/>
    </location>
</feature>
<dbReference type="OrthoDB" id="1907165at2"/>
<dbReference type="Pfam" id="PF05954">
    <property type="entry name" value="Phage_GPD"/>
    <property type="match status" value="1"/>
</dbReference>
<evidence type="ECO:0000259" key="3">
    <source>
        <dbReference type="Pfam" id="PF10106"/>
    </source>
</evidence>
<evidence type="ECO:0000259" key="2">
    <source>
        <dbReference type="Pfam" id="PF04717"/>
    </source>
</evidence>
<dbReference type="RefSeq" id="WP_147298047.1">
    <property type="nucleotide sequence ID" value="NZ_QRGA01000041.1"/>
</dbReference>
<evidence type="ECO:0000256" key="1">
    <source>
        <dbReference type="ARBA" id="ARBA00005558"/>
    </source>
</evidence>
<dbReference type="Pfam" id="PF10106">
    <property type="entry name" value="DUF2345"/>
    <property type="match status" value="1"/>
</dbReference>
<dbReference type="SUPFAM" id="SSF69255">
    <property type="entry name" value="gp5 N-terminal domain-like"/>
    <property type="match status" value="1"/>
</dbReference>
<dbReference type="NCBIfam" id="TIGR03361">
    <property type="entry name" value="VI_Rhs_Vgr"/>
    <property type="match status" value="1"/>
</dbReference>
<feature type="domain" description="Gp5/Type VI secretion system Vgr protein OB-fold" evidence="2">
    <location>
        <begin position="416"/>
        <end position="476"/>
    </location>
</feature>
<dbReference type="InterPro" id="IPR028244">
    <property type="entry name" value="T6SS_Rhs_Vgr_dom"/>
</dbReference>
<feature type="non-terminal residue" evidence="5">
    <location>
        <position position="745"/>
    </location>
</feature>
<dbReference type="InterPro" id="IPR018769">
    <property type="entry name" value="VgrG2_DUF2345"/>
</dbReference>
<dbReference type="InterPro" id="IPR037026">
    <property type="entry name" value="Vgr_OB-fold_dom_sf"/>
</dbReference>
<dbReference type="Gene3D" id="2.30.110.50">
    <property type="match status" value="1"/>
</dbReference>
<comment type="similarity">
    <text evidence="1">Belongs to the VgrG protein family.</text>
</comment>
<evidence type="ECO:0000313" key="6">
    <source>
        <dbReference type="Proteomes" id="UP000256838"/>
    </source>
</evidence>
<accession>A0A3D8JP91</accession>
<organism evidence="5 6">
    <name type="scientific">Trinickia dinghuensis</name>
    <dbReference type="NCBI Taxonomy" id="2291023"/>
    <lineage>
        <taxon>Bacteria</taxon>
        <taxon>Pseudomonadati</taxon>
        <taxon>Pseudomonadota</taxon>
        <taxon>Betaproteobacteria</taxon>
        <taxon>Burkholderiales</taxon>
        <taxon>Burkholderiaceae</taxon>
        <taxon>Trinickia</taxon>
    </lineage>
</organism>
<dbReference type="Gene3D" id="3.55.50.10">
    <property type="entry name" value="Baseplate protein-like domains"/>
    <property type="match status" value="1"/>
</dbReference>
<evidence type="ECO:0000259" key="4">
    <source>
        <dbReference type="Pfam" id="PF13296"/>
    </source>
</evidence>
<dbReference type="Pfam" id="PF04717">
    <property type="entry name" value="Phage_base_V"/>
    <property type="match status" value="1"/>
</dbReference>
<dbReference type="SUPFAM" id="SSF69279">
    <property type="entry name" value="Phage tail proteins"/>
    <property type="match status" value="2"/>
</dbReference>
<dbReference type="AlphaFoldDB" id="A0A3D8JP91"/>
<dbReference type="Proteomes" id="UP000256838">
    <property type="component" value="Unassembled WGS sequence"/>
</dbReference>
<evidence type="ECO:0000313" key="5">
    <source>
        <dbReference type="EMBL" id="RDU94525.1"/>
    </source>
</evidence>
<keyword evidence="6" id="KW-1185">Reference proteome</keyword>
<protein>
    <submittedName>
        <fullName evidence="5">Type VI secretion system tip protein VgrG</fullName>
    </submittedName>
</protein>
<dbReference type="InterPro" id="IPR006531">
    <property type="entry name" value="Gp5/Vgr_OB"/>
</dbReference>
<name>A0A3D8JP91_9BURK</name>
<dbReference type="Gene3D" id="2.40.50.230">
    <property type="entry name" value="Gp5 N-terminal domain"/>
    <property type="match status" value="1"/>
</dbReference>
<dbReference type="SUPFAM" id="SSF69349">
    <property type="entry name" value="Phage fibre proteins"/>
    <property type="match status" value="1"/>
</dbReference>
<reference evidence="5 6" key="1">
    <citation type="submission" date="2018-08" db="EMBL/GenBank/DDBJ databases">
        <title>Paraburkholderia sp. DHOM06 isolated from forest soil.</title>
        <authorList>
            <person name="Gao Z.-H."/>
            <person name="Qiu L.-H."/>
        </authorList>
    </citation>
    <scope>NUCLEOTIDE SEQUENCE [LARGE SCALE GENOMIC DNA]</scope>
    <source>
        <strain evidence="5 6">DHOM06</strain>
    </source>
</reference>